<dbReference type="GO" id="GO:0031640">
    <property type="term" value="P:killing of cells of another organism"/>
    <property type="evidence" value="ECO:0007669"/>
    <property type="project" value="UniProtKB-KW"/>
</dbReference>
<reference evidence="7 8" key="1">
    <citation type="journal article" date="2018" name="Nat. Ecol. Evol.">
        <title>Shark genomes provide insights into elasmobranch evolution and the origin of vertebrates.</title>
        <authorList>
            <person name="Hara Y"/>
            <person name="Yamaguchi K"/>
            <person name="Onimaru K"/>
            <person name="Kadota M"/>
            <person name="Koyanagi M"/>
            <person name="Keeley SD"/>
            <person name="Tatsumi K"/>
            <person name="Tanaka K"/>
            <person name="Motone F"/>
            <person name="Kageyama Y"/>
            <person name="Nozu R"/>
            <person name="Adachi N"/>
            <person name="Nishimura O"/>
            <person name="Nakagawa R"/>
            <person name="Tanegashima C"/>
            <person name="Kiyatake I"/>
            <person name="Matsumoto R"/>
            <person name="Murakumo K"/>
            <person name="Nishida K"/>
            <person name="Terakita A"/>
            <person name="Kuratani S"/>
            <person name="Sato K"/>
            <person name="Hyodo S Kuraku.S."/>
        </authorList>
    </citation>
    <scope>NUCLEOTIDE SEQUENCE [LARGE SCALE GENOMIC DNA]</scope>
</reference>
<dbReference type="FunFam" id="1.10.530.10:FF:000001">
    <property type="entry name" value="Lysozyme C"/>
    <property type="match status" value="1"/>
</dbReference>
<accession>A0A401RJR9</accession>
<name>A0A401RJR9_CHIPU</name>
<dbReference type="PRINTS" id="PR00135">
    <property type="entry name" value="LYZLACT"/>
</dbReference>
<sequence length="151" mass="17518">MKILIVLSVLFTLSSAKVLSRCELARIVKNSILVEFTKYSVADWVCMAHYESRYNTLAKYYERGDNGEIQSEDYGIFQISSKWWCSDTMFPDGPNSCNMNCNLFLQDSANIEADINCAAIIVNQQGMEAWKGWAENCKGRWINYYTYFCFW</sequence>
<comment type="similarity">
    <text evidence="1 5">Belongs to the glycosyl hydrolase 22 family.</text>
</comment>
<dbReference type="Pfam" id="PF00062">
    <property type="entry name" value="Lys"/>
    <property type="match status" value="1"/>
</dbReference>
<dbReference type="GO" id="GO:0003796">
    <property type="term" value="F:lysozyme activity"/>
    <property type="evidence" value="ECO:0007669"/>
    <property type="project" value="UniProtKB-EC"/>
</dbReference>
<keyword evidence="8" id="KW-1185">Reference proteome</keyword>
<dbReference type="OrthoDB" id="17373at2759"/>
<dbReference type="EC" id="3.2.1.17" evidence="2"/>
<dbReference type="OMA" id="YNTLAKY"/>
<keyword evidence="4" id="KW-1015">Disulfide bond</keyword>
<feature type="chain" id="PRO_5019429376" description="lysozyme" evidence="6">
    <location>
        <begin position="17"/>
        <end position="151"/>
    </location>
</feature>
<evidence type="ECO:0000256" key="1">
    <source>
        <dbReference type="ARBA" id="ARBA00010859"/>
    </source>
</evidence>
<comment type="caution">
    <text evidence="7">The sequence shown here is derived from an EMBL/GenBank/DDBJ whole genome shotgun (WGS) entry which is preliminary data.</text>
</comment>
<dbReference type="PANTHER" id="PTHR11407:SF63">
    <property type="entry name" value="LYSOZYME C"/>
    <property type="match status" value="1"/>
</dbReference>
<dbReference type="GO" id="GO:0042742">
    <property type="term" value="P:defense response to bacterium"/>
    <property type="evidence" value="ECO:0007669"/>
    <property type="project" value="UniProtKB-KW"/>
</dbReference>
<dbReference type="Proteomes" id="UP000287033">
    <property type="component" value="Unassembled WGS sequence"/>
</dbReference>
<dbReference type="InterPro" id="IPR001916">
    <property type="entry name" value="Glyco_hydro_22"/>
</dbReference>
<dbReference type="PANTHER" id="PTHR11407">
    <property type="entry name" value="LYSOZYME C"/>
    <property type="match status" value="1"/>
</dbReference>
<dbReference type="AlphaFoldDB" id="A0A401RJR9"/>
<protein>
    <recommendedName>
        <fullName evidence="2">lysozyme</fullName>
        <ecNumber evidence="2">3.2.1.17</ecNumber>
    </recommendedName>
</protein>
<evidence type="ECO:0000313" key="8">
    <source>
        <dbReference type="Proteomes" id="UP000287033"/>
    </source>
</evidence>
<evidence type="ECO:0000256" key="6">
    <source>
        <dbReference type="SAM" id="SignalP"/>
    </source>
</evidence>
<evidence type="ECO:0000256" key="5">
    <source>
        <dbReference type="RuleBase" id="RU004440"/>
    </source>
</evidence>
<evidence type="ECO:0000313" key="7">
    <source>
        <dbReference type="EMBL" id="GCC18401.1"/>
    </source>
</evidence>
<dbReference type="PRINTS" id="PR00137">
    <property type="entry name" value="LYSOZYME"/>
</dbReference>
<dbReference type="EMBL" id="BEZZ01001413">
    <property type="protein sequence ID" value="GCC18401.1"/>
    <property type="molecule type" value="Genomic_DNA"/>
</dbReference>
<evidence type="ECO:0000256" key="2">
    <source>
        <dbReference type="ARBA" id="ARBA00012732"/>
    </source>
</evidence>
<keyword evidence="3" id="KW-0081">Bacteriolytic enzyme</keyword>
<keyword evidence="3" id="KW-0929">Antimicrobial</keyword>
<feature type="signal peptide" evidence="6">
    <location>
        <begin position="1"/>
        <end position="16"/>
    </location>
</feature>
<dbReference type="SUPFAM" id="SSF53955">
    <property type="entry name" value="Lysozyme-like"/>
    <property type="match status" value="1"/>
</dbReference>
<dbReference type="SMART" id="SM00263">
    <property type="entry name" value="LYZ1"/>
    <property type="match status" value="1"/>
</dbReference>
<dbReference type="STRING" id="137246.A0A401RJR9"/>
<dbReference type="InterPro" id="IPR023346">
    <property type="entry name" value="Lysozyme-like_dom_sf"/>
</dbReference>
<dbReference type="PROSITE" id="PS51348">
    <property type="entry name" value="GLYCOSYL_HYDROL_F22_2"/>
    <property type="match status" value="1"/>
</dbReference>
<organism evidence="7 8">
    <name type="scientific">Chiloscyllium punctatum</name>
    <name type="common">Brownbanded bambooshark</name>
    <name type="synonym">Hemiscyllium punctatum</name>
    <dbReference type="NCBI Taxonomy" id="137246"/>
    <lineage>
        <taxon>Eukaryota</taxon>
        <taxon>Metazoa</taxon>
        <taxon>Chordata</taxon>
        <taxon>Craniata</taxon>
        <taxon>Vertebrata</taxon>
        <taxon>Chondrichthyes</taxon>
        <taxon>Elasmobranchii</taxon>
        <taxon>Galeomorphii</taxon>
        <taxon>Galeoidea</taxon>
        <taxon>Orectolobiformes</taxon>
        <taxon>Hemiscylliidae</taxon>
        <taxon>Chiloscyllium</taxon>
    </lineage>
</organism>
<evidence type="ECO:0000256" key="3">
    <source>
        <dbReference type="ARBA" id="ARBA00022638"/>
    </source>
</evidence>
<keyword evidence="6" id="KW-0732">Signal</keyword>
<dbReference type="Gene3D" id="1.10.530.10">
    <property type="match status" value="1"/>
</dbReference>
<gene>
    <name evidence="7" type="ORF">chiPu_0017925</name>
</gene>
<proteinExistence type="inferred from homology"/>
<evidence type="ECO:0000256" key="4">
    <source>
        <dbReference type="ARBA" id="ARBA00023157"/>
    </source>
</evidence>
<dbReference type="InterPro" id="IPR000974">
    <property type="entry name" value="Glyco_hydro_22_lys"/>
</dbReference>